<keyword evidence="2" id="KW-1185">Reference proteome</keyword>
<evidence type="ECO:0000313" key="2">
    <source>
        <dbReference type="Proteomes" id="UP000016426"/>
    </source>
</evidence>
<dbReference type="EMBL" id="AVPH01000037">
    <property type="protein sequence ID" value="ERE19213.1"/>
    <property type="molecule type" value="Genomic_DNA"/>
</dbReference>
<gene>
    <name evidence="1" type="ORF">O166_20635</name>
</gene>
<name>A0ABN0NB85_9NEIS</name>
<evidence type="ECO:0000313" key="1">
    <source>
        <dbReference type="EMBL" id="ERE19213.1"/>
    </source>
</evidence>
<accession>A0ABN0NB85</accession>
<reference evidence="1 2" key="1">
    <citation type="journal article" date="2013" name="Genome Announc.">
        <title>Genome Sequence of the Pigment-Producing Bacterium Pseudogulbenkiania ferrooxidans, Isolated from Loktak Lake.</title>
        <authorList>
            <person name="Puranik S."/>
            <person name="Talkal R."/>
            <person name="Qureshi A."/>
            <person name="Khardenavis A."/>
            <person name="Kapley A."/>
            <person name="Purohit H.J."/>
        </authorList>
    </citation>
    <scope>NUCLEOTIDE SEQUENCE [LARGE SCALE GENOMIC DNA]</scope>
    <source>
        <strain evidence="1 2">EGD-HP2</strain>
    </source>
</reference>
<dbReference type="Proteomes" id="UP000016426">
    <property type="component" value="Unassembled WGS sequence"/>
</dbReference>
<protein>
    <submittedName>
        <fullName evidence="1">Uncharacterized protein</fullName>
    </submittedName>
</protein>
<organism evidence="1 2">
    <name type="scientific">Pseudogulbenkiania ferrooxidans EGD-HP2</name>
    <dbReference type="NCBI Taxonomy" id="1388764"/>
    <lineage>
        <taxon>Bacteria</taxon>
        <taxon>Pseudomonadati</taxon>
        <taxon>Pseudomonadota</taxon>
        <taxon>Betaproteobacteria</taxon>
        <taxon>Neisseriales</taxon>
        <taxon>Chromobacteriaceae</taxon>
        <taxon>Pseudogulbenkiania</taxon>
    </lineage>
</organism>
<proteinExistence type="predicted"/>
<comment type="caution">
    <text evidence="1">The sequence shown here is derived from an EMBL/GenBank/DDBJ whole genome shotgun (WGS) entry which is preliminary data.</text>
</comment>
<sequence length="41" mass="4745">MAAFAAMRLKKMAILAYRGPMTSRLRRPLRYTGGYPPSRRM</sequence>